<protein>
    <submittedName>
        <fullName evidence="1">Uncharacterized protein</fullName>
    </submittedName>
</protein>
<dbReference type="AlphaFoldDB" id="A0A7S0HB90"/>
<gene>
    <name evidence="1" type="ORF">HPHI1048_LOCUS3806</name>
</gene>
<accession>A0A7S0HB90</accession>
<sequence length="370" mass="40317">MHPHQGEYHCPLFAVQKRRQAALLKRSKLLASDDTKSSNPSVEDGETFLQQDKSIFLQKMDKILRNYRLLKTGSSERQKHPERHHAVVIPAGLQEGQSFRLKIVNLGEFTVQVPKGAMGGSTLSVVIPSAAGQVDWAWALQLAVGNGDALVAMENLHQHFDDSQIFTEACKSIVRIVEAEESSKRRAEFCHLGAVEMIVLGAHQHRKEEEAVVAGAQALSSLFFASFNSTIAGANVGAGKLLLDLLLLHTESAAVREFALAALCNLCATGEGCRSLKESSDPQSKPSPVDVSIHAMIKSLDAHTILEYGCQLLFRMVQGDARLLKLFLSADRARSLSSIHTAWKKSAGTSGGVDYCGLLVHTTTRKSIKK</sequence>
<dbReference type="EMBL" id="HBEO01005352">
    <property type="protein sequence ID" value="CAD8471800.1"/>
    <property type="molecule type" value="Transcribed_RNA"/>
</dbReference>
<name>A0A7S0HB90_9CRYP</name>
<dbReference type="InterPro" id="IPR016024">
    <property type="entry name" value="ARM-type_fold"/>
</dbReference>
<dbReference type="InterPro" id="IPR011989">
    <property type="entry name" value="ARM-like"/>
</dbReference>
<dbReference type="Gene3D" id="1.25.10.10">
    <property type="entry name" value="Leucine-rich Repeat Variant"/>
    <property type="match status" value="1"/>
</dbReference>
<reference evidence="1" key="1">
    <citation type="submission" date="2021-01" db="EMBL/GenBank/DDBJ databases">
        <authorList>
            <person name="Corre E."/>
            <person name="Pelletier E."/>
            <person name="Niang G."/>
            <person name="Scheremetjew M."/>
            <person name="Finn R."/>
            <person name="Kale V."/>
            <person name="Holt S."/>
            <person name="Cochrane G."/>
            <person name="Meng A."/>
            <person name="Brown T."/>
            <person name="Cohen L."/>
        </authorList>
    </citation>
    <scope>NUCLEOTIDE SEQUENCE</scope>
    <source>
        <strain evidence="1">CCMP325</strain>
    </source>
</reference>
<dbReference type="SUPFAM" id="SSF48371">
    <property type="entry name" value="ARM repeat"/>
    <property type="match status" value="1"/>
</dbReference>
<organism evidence="1">
    <name type="scientific">Hanusia phi</name>
    <dbReference type="NCBI Taxonomy" id="3032"/>
    <lineage>
        <taxon>Eukaryota</taxon>
        <taxon>Cryptophyceae</taxon>
        <taxon>Pyrenomonadales</taxon>
        <taxon>Geminigeraceae</taxon>
        <taxon>Hanusia</taxon>
    </lineage>
</organism>
<proteinExistence type="predicted"/>
<evidence type="ECO:0000313" key="1">
    <source>
        <dbReference type="EMBL" id="CAD8471800.1"/>
    </source>
</evidence>